<dbReference type="EMBL" id="GDHF01016850">
    <property type="protein sequence ID" value="JAI35464.1"/>
    <property type="molecule type" value="Transcribed_RNA"/>
</dbReference>
<accession>A0A0K8V934</accession>
<dbReference type="GO" id="GO:0055085">
    <property type="term" value="P:transmembrane transport"/>
    <property type="evidence" value="ECO:0007669"/>
    <property type="project" value="InterPro"/>
</dbReference>
<dbReference type="PANTHER" id="PTHR11814">
    <property type="entry name" value="SULFATE TRANSPORTER"/>
    <property type="match status" value="1"/>
</dbReference>
<dbReference type="Pfam" id="PF00916">
    <property type="entry name" value="Sulfate_transp"/>
    <property type="match status" value="1"/>
</dbReference>
<name>A0A0K8V934_BACLA</name>
<evidence type="ECO:0000256" key="1">
    <source>
        <dbReference type="ARBA" id="ARBA00004141"/>
    </source>
</evidence>
<comment type="subcellular location">
    <subcellularLocation>
        <location evidence="1">Membrane</location>
        <topology evidence="1">Multi-pass membrane protein</topology>
    </subcellularLocation>
</comment>
<dbReference type="OrthoDB" id="288203at2759"/>
<protein>
    <submittedName>
        <fullName evidence="6">Sodium-independent sulfate anion transporter</fullName>
    </submittedName>
</protein>
<dbReference type="InterPro" id="IPR011547">
    <property type="entry name" value="SLC26A/SulP_dom"/>
</dbReference>
<keyword evidence="2" id="KW-0812">Transmembrane</keyword>
<dbReference type="AlphaFoldDB" id="A0A0K8V934"/>
<gene>
    <name evidence="6" type="primary">SLC26A11_23</name>
    <name evidence="6" type="ORF">c0_g1_i5</name>
</gene>
<proteinExistence type="predicted"/>
<organism evidence="6">
    <name type="scientific">Bactrocera latifrons</name>
    <name type="common">Malaysian fruit fly</name>
    <name type="synonym">Chaetodacus latifrons</name>
    <dbReference type="NCBI Taxonomy" id="174628"/>
    <lineage>
        <taxon>Eukaryota</taxon>
        <taxon>Metazoa</taxon>
        <taxon>Ecdysozoa</taxon>
        <taxon>Arthropoda</taxon>
        <taxon>Hexapoda</taxon>
        <taxon>Insecta</taxon>
        <taxon>Pterygota</taxon>
        <taxon>Neoptera</taxon>
        <taxon>Endopterygota</taxon>
        <taxon>Diptera</taxon>
        <taxon>Brachycera</taxon>
        <taxon>Muscomorpha</taxon>
        <taxon>Tephritoidea</taxon>
        <taxon>Tephritidae</taxon>
        <taxon>Bactrocera</taxon>
        <taxon>Bactrocera</taxon>
    </lineage>
</organism>
<reference evidence="6" key="1">
    <citation type="submission" date="2015-06" db="EMBL/GenBank/DDBJ databases">
        <authorList>
            <person name="Hoefler B.C."/>
            <person name="Straight P.D."/>
        </authorList>
    </citation>
    <scope>NUCLEOTIDE SEQUENCE</scope>
</reference>
<evidence type="ECO:0000259" key="5">
    <source>
        <dbReference type="Pfam" id="PF00916"/>
    </source>
</evidence>
<evidence type="ECO:0000256" key="4">
    <source>
        <dbReference type="ARBA" id="ARBA00023136"/>
    </source>
</evidence>
<evidence type="ECO:0000256" key="3">
    <source>
        <dbReference type="ARBA" id="ARBA00022989"/>
    </source>
</evidence>
<dbReference type="InterPro" id="IPR001902">
    <property type="entry name" value="SLC26A/SulP_fam"/>
</dbReference>
<sequence>MSSVETAEEFKTRSQIDQPVETQFNGSTEFVLITDHKSPKKGCNIGDFLESGVKNVFRKKTLYKRFPILTWLPRYTRNDAIGDVIAGITVGLTVIPQGLAYAGVAGLPTQVSCAFHRSQTKKCKFIRVNTRRVHYLPTKTPKSVM</sequence>
<evidence type="ECO:0000313" key="6">
    <source>
        <dbReference type="EMBL" id="JAI35464.1"/>
    </source>
</evidence>
<evidence type="ECO:0000256" key="2">
    <source>
        <dbReference type="ARBA" id="ARBA00022692"/>
    </source>
</evidence>
<keyword evidence="3" id="KW-1133">Transmembrane helix</keyword>
<keyword evidence="4" id="KW-0472">Membrane</keyword>
<feature type="domain" description="SLC26A/SulP transporter" evidence="5">
    <location>
        <begin position="82"/>
        <end position="111"/>
    </location>
</feature>
<dbReference type="GO" id="GO:0016020">
    <property type="term" value="C:membrane"/>
    <property type="evidence" value="ECO:0007669"/>
    <property type="project" value="UniProtKB-SubCell"/>
</dbReference>